<reference evidence="6 7" key="1">
    <citation type="submission" date="2016-10" db="EMBL/GenBank/DDBJ databases">
        <authorList>
            <person name="de Groot N.N."/>
        </authorList>
    </citation>
    <scope>NUCLEOTIDE SEQUENCE [LARGE SCALE GENOMIC DNA]</scope>
    <source>
        <strain evidence="6 7">DSM 3857</strain>
    </source>
</reference>
<evidence type="ECO:0000313" key="6">
    <source>
        <dbReference type="EMBL" id="SEO07191.1"/>
    </source>
</evidence>
<proteinExistence type="predicted"/>
<gene>
    <name evidence="6" type="ORF">SAMN04488103_11192</name>
</gene>
<dbReference type="NCBIfam" id="NF006901">
    <property type="entry name" value="PRK09392.1"/>
    <property type="match status" value="1"/>
</dbReference>
<evidence type="ECO:0000313" key="7">
    <source>
        <dbReference type="Proteomes" id="UP000198761"/>
    </source>
</evidence>
<dbReference type="STRING" id="933059.SAMN04488103_11192"/>
<dbReference type="InterPro" id="IPR050397">
    <property type="entry name" value="Env_Response_Regulators"/>
</dbReference>
<dbReference type="InterPro" id="IPR000595">
    <property type="entry name" value="cNMP-bd_dom"/>
</dbReference>
<dbReference type="SUPFAM" id="SSF51206">
    <property type="entry name" value="cAMP-binding domain-like"/>
    <property type="match status" value="1"/>
</dbReference>
<dbReference type="Gene3D" id="1.10.10.10">
    <property type="entry name" value="Winged helix-like DNA-binding domain superfamily/Winged helix DNA-binding domain"/>
    <property type="match status" value="1"/>
</dbReference>
<protein>
    <submittedName>
        <fullName evidence="6">CRP/FNR family transcriptional regulator, transcriptional activator FtrB</fullName>
    </submittedName>
</protein>
<dbReference type="SUPFAM" id="SSF46785">
    <property type="entry name" value="Winged helix' DNA-binding domain"/>
    <property type="match status" value="1"/>
</dbReference>
<keyword evidence="3" id="KW-0804">Transcription</keyword>
<dbReference type="SMART" id="SM00100">
    <property type="entry name" value="cNMP"/>
    <property type="match status" value="1"/>
</dbReference>
<evidence type="ECO:0000256" key="2">
    <source>
        <dbReference type="ARBA" id="ARBA00023125"/>
    </source>
</evidence>
<dbReference type="InterPro" id="IPR012318">
    <property type="entry name" value="HTH_CRP"/>
</dbReference>
<dbReference type="Pfam" id="PF13545">
    <property type="entry name" value="HTH_Crp_2"/>
    <property type="match status" value="1"/>
</dbReference>
<sequence>MPEQHYPEVRALGLFSGMTDENFFALMRGAYVQNFPPQIELISEGEPSDFLHVVLSGSVDLFSQWNGRDTSLATVRPIATFILAATIKNAPYLMSARTLEKSRIVLIPSQDVRAIFDVDGNFARAIVTELAQCYRSVIKSQKDLKLRTSLERLANYLLRQQKRAGGNAAFDLDFEKRRLASVLGMTPENLSRAFKGLLPYGVAVEGTRITINDQTDLERFAKPNPLIDDFST</sequence>
<dbReference type="Pfam" id="PF00027">
    <property type="entry name" value="cNMP_binding"/>
    <property type="match status" value="1"/>
</dbReference>
<dbReference type="RefSeq" id="WP_091303239.1">
    <property type="nucleotide sequence ID" value="NZ_FOCE01000011.1"/>
</dbReference>
<dbReference type="CDD" id="cd00038">
    <property type="entry name" value="CAP_ED"/>
    <property type="match status" value="1"/>
</dbReference>
<feature type="domain" description="Cyclic nucleotide-binding" evidence="4">
    <location>
        <begin position="14"/>
        <end position="133"/>
    </location>
</feature>
<dbReference type="GO" id="GO:0005829">
    <property type="term" value="C:cytosol"/>
    <property type="evidence" value="ECO:0007669"/>
    <property type="project" value="TreeGrafter"/>
</dbReference>
<organism evidence="6 7">
    <name type="scientific">Gemmobacter aquatilis</name>
    <dbReference type="NCBI Taxonomy" id="933059"/>
    <lineage>
        <taxon>Bacteria</taxon>
        <taxon>Pseudomonadati</taxon>
        <taxon>Pseudomonadota</taxon>
        <taxon>Alphaproteobacteria</taxon>
        <taxon>Rhodobacterales</taxon>
        <taxon>Paracoccaceae</taxon>
        <taxon>Gemmobacter</taxon>
    </lineage>
</organism>
<dbReference type="OrthoDB" id="190787at2"/>
<dbReference type="PANTHER" id="PTHR24567:SF26">
    <property type="entry name" value="REGULATORY PROTEIN YEIL"/>
    <property type="match status" value="1"/>
</dbReference>
<keyword evidence="7" id="KW-1185">Reference proteome</keyword>
<name>A0A1H8LPY9_9RHOB</name>
<evidence type="ECO:0000256" key="1">
    <source>
        <dbReference type="ARBA" id="ARBA00023015"/>
    </source>
</evidence>
<dbReference type="InterPro" id="IPR014710">
    <property type="entry name" value="RmlC-like_jellyroll"/>
</dbReference>
<accession>A0A1H8LPY9</accession>
<dbReference type="GO" id="GO:0003700">
    <property type="term" value="F:DNA-binding transcription factor activity"/>
    <property type="evidence" value="ECO:0007669"/>
    <property type="project" value="TreeGrafter"/>
</dbReference>
<dbReference type="Gene3D" id="2.60.120.10">
    <property type="entry name" value="Jelly Rolls"/>
    <property type="match status" value="1"/>
</dbReference>
<dbReference type="EMBL" id="FOCE01000011">
    <property type="protein sequence ID" value="SEO07191.1"/>
    <property type="molecule type" value="Genomic_DNA"/>
</dbReference>
<feature type="domain" description="HTH crp-type" evidence="5">
    <location>
        <begin position="147"/>
        <end position="215"/>
    </location>
</feature>
<dbReference type="Proteomes" id="UP000198761">
    <property type="component" value="Unassembled WGS sequence"/>
</dbReference>
<dbReference type="PROSITE" id="PS51063">
    <property type="entry name" value="HTH_CRP_2"/>
    <property type="match status" value="1"/>
</dbReference>
<dbReference type="GO" id="GO:0003677">
    <property type="term" value="F:DNA binding"/>
    <property type="evidence" value="ECO:0007669"/>
    <property type="project" value="UniProtKB-KW"/>
</dbReference>
<dbReference type="AlphaFoldDB" id="A0A1H8LPY9"/>
<evidence type="ECO:0000259" key="4">
    <source>
        <dbReference type="PROSITE" id="PS50042"/>
    </source>
</evidence>
<dbReference type="InterPro" id="IPR036390">
    <property type="entry name" value="WH_DNA-bd_sf"/>
</dbReference>
<dbReference type="PROSITE" id="PS50042">
    <property type="entry name" value="CNMP_BINDING_3"/>
    <property type="match status" value="1"/>
</dbReference>
<dbReference type="InterPro" id="IPR018490">
    <property type="entry name" value="cNMP-bd_dom_sf"/>
</dbReference>
<evidence type="ECO:0000256" key="3">
    <source>
        <dbReference type="ARBA" id="ARBA00023163"/>
    </source>
</evidence>
<keyword evidence="1" id="KW-0805">Transcription regulation</keyword>
<evidence type="ECO:0000259" key="5">
    <source>
        <dbReference type="PROSITE" id="PS51063"/>
    </source>
</evidence>
<dbReference type="PANTHER" id="PTHR24567">
    <property type="entry name" value="CRP FAMILY TRANSCRIPTIONAL REGULATORY PROTEIN"/>
    <property type="match status" value="1"/>
</dbReference>
<dbReference type="InterPro" id="IPR036388">
    <property type="entry name" value="WH-like_DNA-bd_sf"/>
</dbReference>
<keyword evidence="2" id="KW-0238">DNA-binding</keyword>